<dbReference type="InterPro" id="IPR036770">
    <property type="entry name" value="Ankyrin_rpt-contain_sf"/>
</dbReference>
<comment type="caution">
    <text evidence="4">The sequence shown here is derived from an EMBL/GenBank/DDBJ whole genome shotgun (WGS) entry which is preliminary data.</text>
</comment>
<dbReference type="PANTHER" id="PTHR24134:SF9">
    <property type="entry name" value="ANKYRIN REPEAT AND SOCS BOX PROTEIN 8"/>
    <property type="match status" value="1"/>
</dbReference>
<proteinExistence type="predicted"/>
<dbReference type="SMART" id="SM00248">
    <property type="entry name" value="ANK"/>
    <property type="match status" value="4"/>
</dbReference>
<feature type="repeat" description="ANK" evidence="3">
    <location>
        <begin position="7"/>
        <end position="39"/>
    </location>
</feature>
<reference evidence="4 5" key="1">
    <citation type="submission" date="2023-08" db="EMBL/GenBank/DDBJ databases">
        <title>Black Yeasts Isolated from many extreme environments.</title>
        <authorList>
            <person name="Coleine C."/>
            <person name="Stajich J.E."/>
            <person name="Selbmann L."/>
        </authorList>
    </citation>
    <scope>NUCLEOTIDE SEQUENCE [LARGE SCALE GENOMIC DNA]</scope>
    <source>
        <strain evidence="4 5">CCFEE 5792</strain>
    </source>
</reference>
<keyword evidence="2 3" id="KW-0040">ANK repeat</keyword>
<sequence>MSLMGCDNQTRLHRAVQHDSLEIVKLLLARSANPNSIDSGGRTPLSLAVLRNRIQIAKILLEHGADVNRRSGVTTLLHLAVRDQHNTLVRVLLEWKADINALDNKYRTPLTVAVCDFNIELVQELLQSRWNARPLSKNQLRPAVLESLKAKKEVYAIITNAPVPITGRSVVENQESMDQE</sequence>
<feature type="repeat" description="ANK" evidence="3">
    <location>
        <begin position="40"/>
        <end position="72"/>
    </location>
</feature>
<dbReference type="SUPFAM" id="SSF48403">
    <property type="entry name" value="Ankyrin repeat"/>
    <property type="match status" value="1"/>
</dbReference>
<dbReference type="EMBL" id="JAVRRD010000002">
    <property type="protein sequence ID" value="KAK5063103.1"/>
    <property type="molecule type" value="Genomic_DNA"/>
</dbReference>
<dbReference type="PROSITE" id="PS50088">
    <property type="entry name" value="ANK_REPEAT"/>
    <property type="match status" value="3"/>
</dbReference>
<protein>
    <submittedName>
        <fullName evidence="4">Uncharacterized protein</fullName>
    </submittedName>
</protein>
<dbReference type="PROSITE" id="PS50297">
    <property type="entry name" value="ANK_REP_REGION"/>
    <property type="match status" value="3"/>
</dbReference>
<evidence type="ECO:0000313" key="5">
    <source>
        <dbReference type="Proteomes" id="UP001358417"/>
    </source>
</evidence>
<evidence type="ECO:0000256" key="1">
    <source>
        <dbReference type="ARBA" id="ARBA00022737"/>
    </source>
</evidence>
<dbReference type="AlphaFoldDB" id="A0AAV9NPZ0"/>
<evidence type="ECO:0000256" key="3">
    <source>
        <dbReference type="PROSITE-ProRule" id="PRU00023"/>
    </source>
</evidence>
<dbReference type="RefSeq" id="XP_064711375.1">
    <property type="nucleotide sequence ID" value="XM_064848751.1"/>
</dbReference>
<dbReference type="GeneID" id="89973357"/>
<organism evidence="4 5">
    <name type="scientific">Exophiala bonariae</name>
    <dbReference type="NCBI Taxonomy" id="1690606"/>
    <lineage>
        <taxon>Eukaryota</taxon>
        <taxon>Fungi</taxon>
        <taxon>Dikarya</taxon>
        <taxon>Ascomycota</taxon>
        <taxon>Pezizomycotina</taxon>
        <taxon>Eurotiomycetes</taxon>
        <taxon>Chaetothyriomycetidae</taxon>
        <taxon>Chaetothyriales</taxon>
        <taxon>Herpotrichiellaceae</taxon>
        <taxon>Exophiala</taxon>
    </lineage>
</organism>
<evidence type="ECO:0000313" key="4">
    <source>
        <dbReference type="EMBL" id="KAK5063103.1"/>
    </source>
</evidence>
<dbReference type="Proteomes" id="UP001358417">
    <property type="component" value="Unassembled WGS sequence"/>
</dbReference>
<name>A0AAV9NPZ0_9EURO</name>
<dbReference type="PANTHER" id="PTHR24134">
    <property type="entry name" value="ANKYRIN REPEAT-CONTAINING PROTEIN DDB_G0279043"/>
    <property type="match status" value="1"/>
</dbReference>
<gene>
    <name evidence="4" type="ORF">LTR84_005179</name>
</gene>
<dbReference type="InterPro" id="IPR002110">
    <property type="entry name" value="Ankyrin_rpt"/>
</dbReference>
<keyword evidence="1" id="KW-0677">Repeat</keyword>
<feature type="repeat" description="ANK" evidence="3">
    <location>
        <begin position="72"/>
        <end position="104"/>
    </location>
</feature>
<keyword evidence="5" id="KW-1185">Reference proteome</keyword>
<accession>A0AAV9NPZ0</accession>
<dbReference type="Pfam" id="PF12796">
    <property type="entry name" value="Ank_2"/>
    <property type="match status" value="2"/>
</dbReference>
<evidence type="ECO:0000256" key="2">
    <source>
        <dbReference type="ARBA" id="ARBA00023043"/>
    </source>
</evidence>
<dbReference type="Gene3D" id="1.25.40.20">
    <property type="entry name" value="Ankyrin repeat-containing domain"/>
    <property type="match status" value="1"/>
</dbReference>
<dbReference type="PRINTS" id="PR01415">
    <property type="entry name" value="ANKYRIN"/>
</dbReference>